<dbReference type="Proteomes" id="UP000663866">
    <property type="component" value="Unassembled WGS sequence"/>
</dbReference>
<dbReference type="InterPro" id="IPR000477">
    <property type="entry name" value="RT_dom"/>
</dbReference>
<dbReference type="OrthoDB" id="420486at2759"/>
<dbReference type="EMBL" id="CAJNOW010009054">
    <property type="protein sequence ID" value="CAF1553781.1"/>
    <property type="molecule type" value="Genomic_DNA"/>
</dbReference>
<dbReference type="EMBL" id="CAJNRF010004471">
    <property type="protein sequence ID" value="CAF2060157.1"/>
    <property type="molecule type" value="Genomic_DNA"/>
</dbReference>
<dbReference type="EMBL" id="CAJOBG010002629">
    <property type="protein sequence ID" value="CAF4018857.1"/>
    <property type="molecule type" value="Genomic_DNA"/>
</dbReference>
<dbReference type="InterPro" id="IPR058912">
    <property type="entry name" value="HTH_animal"/>
</dbReference>
<dbReference type="AlphaFoldDB" id="A0A819PUH8"/>
<dbReference type="PROSITE" id="PS50878">
    <property type="entry name" value="RT_POL"/>
    <property type="match status" value="1"/>
</dbReference>
<dbReference type="PANTHER" id="PTHR21301:SF10">
    <property type="entry name" value="REVERSE TRANSCRIPTASE DOMAIN-CONTAINING PROTEIN"/>
    <property type="match status" value="1"/>
</dbReference>
<evidence type="ECO:0000313" key="2">
    <source>
        <dbReference type="EMBL" id="CAF1553781.1"/>
    </source>
</evidence>
<reference evidence="4" key="1">
    <citation type="submission" date="2021-02" db="EMBL/GenBank/DDBJ databases">
        <authorList>
            <person name="Nowell W R."/>
        </authorList>
    </citation>
    <scope>NUCLEOTIDE SEQUENCE</scope>
</reference>
<feature type="domain" description="Reverse transcriptase" evidence="1">
    <location>
        <begin position="1"/>
        <end position="150"/>
    </location>
</feature>
<organism evidence="4 5">
    <name type="scientific">Rotaria magnacalcarata</name>
    <dbReference type="NCBI Taxonomy" id="392030"/>
    <lineage>
        <taxon>Eukaryota</taxon>
        <taxon>Metazoa</taxon>
        <taxon>Spiralia</taxon>
        <taxon>Gnathifera</taxon>
        <taxon>Rotifera</taxon>
        <taxon>Eurotatoria</taxon>
        <taxon>Bdelloidea</taxon>
        <taxon>Philodinida</taxon>
        <taxon>Philodinidae</taxon>
        <taxon>Rotaria</taxon>
    </lineage>
</organism>
<evidence type="ECO:0000313" key="5">
    <source>
        <dbReference type="Proteomes" id="UP000663866"/>
    </source>
</evidence>
<proteinExistence type="predicted"/>
<sequence>MLPQEEAIAILKKFLLQFNHTPVRHMTIDAIEISARIVLTENIFIYNDKYYRQIKGGAMGSPFTLTLANIFMWHWEQKLVVKQKSPNELYGRYIDDIFITSNDSIEYLRQMLSTADVYHPNIKLTSEIGKSLSFLDVQIENRNGQLVTSVHHKDSTEPYILPFKSDHPRHSFANIIRTALSRAIRYSSTLQEFKHEHRYIKLMLHYNGYPIRYIHHHFENIFSPLSIKSVSFSHMIHDENEYLTVRCQLLLPATPAEHARAARFATQADKTKSTTSIDPLVRLRLNKTQQYLDDLYPIIIHYTYENHFAYNKSTIHKLWFESFGKTDIATTKLNVGTRNNRNLKRKLLRRTPHIKKSGTIQHQTSSHL</sequence>
<name>A0A819PUH8_9BILA</name>
<gene>
    <name evidence="2" type="ORF">KQP761_LOCUS17852</name>
    <name evidence="4" type="ORF">OVN521_LOCUS16072</name>
    <name evidence="3" type="ORF">WKI299_LOCUS11975</name>
</gene>
<dbReference type="Pfam" id="PF26215">
    <property type="entry name" value="HTH_animal"/>
    <property type="match status" value="1"/>
</dbReference>
<accession>A0A819PUH8</accession>
<protein>
    <recommendedName>
        <fullName evidence="1">Reverse transcriptase domain-containing protein</fullName>
    </recommendedName>
</protein>
<dbReference type="Proteomes" id="UP000663834">
    <property type="component" value="Unassembled WGS sequence"/>
</dbReference>
<keyword evidence="5" id="KW-1185">Reference proteome</keyword>
<dbReference type="PANTHER" id="PTHR21301">
    <property type="entry name" value="REVERSE TRANSCRIPTASE"/>
    <property type="match status" value="1"/>
</dbReference>
<evidence type="ECO:0000313" key="4">
    <source>
        <dbReference type="EMBL" id="CAF4018857.1"/>
    </source>
</evidence>
<dbReference type="Proteomes" id="UP000663856">
    <property type="component" value="Unassembled WGS sequence"/>
</dbReference>
<comment type="caution">
    <text evidence="4">The sequence shown here is derived from an EMBL/GenBank/DDBJ whole genome shotgun (WGS) entry which is preliminary data.</text>
</comment>
<evidence type="ECO:0000313" key="3">
    <source>
        <dbReference type="EMBL" id="CAF2060157.1"/>
    </source>
</evidence>
<evidence type="ECO:0000259" key="1">
    <source>
        <dbReference type="PROSITE" id="PS50878"/>
    </source>
</evidence>